<name>A0ACC1I034_9FUNG</name>
<sequence length="103" mass="11143">MCASTQSKDYIVAPKRDASQAQIDALGETLREKVKGVNGTVVWLDGVKFFSVKIPAAAKSAKEHDAFHAATVNFAASVENDHQDIVNYAEEQGMVTTQSTEDN</sequence>
<reference evidence="1" key="1">
    <citation type="submission" date="2022-07" db="EMBL/GenBank/DDBJ databases">
        <title>Phylogenomic reconstructions and comparative analyses of Kickxellomycotina fungi.</title>
        <authorList>
            <person name="Reynolds N.K."/>
            <person name="Stajich J.E."/>
            <person name="Barry K."/>
            <person name="Grigoriev I.V."/>
            <person name="Crous P."/>
            <person name="Smith M.E."/>
        </authorList>
    </citation>
    <scope>NUCLEOTIDE SEQUENCE</scope>
    <source>
        <strain evidence="1">Benny 63K</strain>
    </source>
</reference>
<protein>
    <submittedName>
        <fullName evidence="1">Uncharacterized protein</fullName>
    </submittedName>
</protein>
<evidence type="ECO:0000313" key="2">
    <source>
        <dbReference type="Proteomes" id="UP001150581"/>
    </source>
</evidence>
<comment type="caution">
    <text evidence="1">The sequence shown here is derived from an EMBL/GenBank/DDBJ whole genome shotgun (WGS) entry which is preliminary data.</text>
</comment>
<gene>
    <name evidence="1" type="ORF">LPJ66_010570</name>
</gene>
<proteinExistence type="predicted"/>
<organism evidence="1 2">
    <name type="scientific">Kickxella alabastrina</name>
    <dbReference type="NCBI Taxonomy" id="61397"/>
    <lineage>
        <taxon>Eukaryota</taxon>
        <taxon>Fungi</taxon>
        <taxon>Fungi incertae sedis</taxon>
        <taxon>Zoopagomycota</taxon>
        <taxon>Kickxellomycotina</taxon>
        <taxon>Kickxellomycetes</taxon>
        <taxon>Kickxellales</taxon>
        <taxon>Kickxellaceae</taxon>
        <taxon>Kickxella</taxon>
    </lineage>
</organism>
<accession>A0ACC1I034</accession>
<evidence type="ECO:0000313" key="1">
    <source>
        <dbReference type="EMBL" id="KAJ1884519.1"/>
    </source>
</evidence>
<dbReference type="EMBL" id="JANBPG010002822">
    <property type="protein sequence ID" value="KAJ1884519.1"/>
    <property type="molecule type" value="Genomic_DNA"/>
</dbReference>
<keyword evidence="2" id="KW-1185">Reference proteome</keyword>
<dbReference type="Proteomes" id="UP001150581">
    <property type="component" value="Unassembled WGS sequence"/>
</dbReference>